<dbReference type="InterPro" id="IPR004379">
    <property type="entry name" value="UDP-GALP_mutase"/>
</dbReference>
<evidence type="ECO:0000256" key="1">
    <source>
        <dbReference type="ARBA" id="ARBA00001974"/>
    </source>
</evidence>
<reference evidence="7 8" key="1">
    <citation type="submission" date="2016-07" db="EMBL/GenBank/DDBJ databases">
        <title>Characterization of isolates of Eisenbergiella tayi derived from blood cultures, using whole genome sequencing.</title>
        <authorList>
            <person name="Burdz T."/>
            <person name="Wiebe D."/>
            <person name="Huynh C."/>
            <person name="Bernard K."/>
        </authorList>
    </citation>
    <scope>NUCLEOTIDE SEQUENCE [LARGE SCALE GENOMIC DNA]</scope>
    <source>
        <strain evidence="7 8">NML 120489</strain>
    </source>
</reference>
<keyword evidence="3" id="KW-0285">Flavoprotein</keyword>
<dbReference type="AlphaFoldDB" id="A0A1E3A0H2"/>
<keyword evidence="4" id="KW-0274">FAD</keyword>
<evidence type="ECO:0000256" key="5">
    <source>
        <dbReference type="ARBA" id="ARBA00023235"/>
    </source>
</evidence>
<dbReference type="EMBL" id="MCGI01000010">
    <property type="protein sequence ID" value="ODM02244.1"/>
    <property type="molecule type" value="Genomic_DNA"/>
</dbReference>
<dbReference type="InterPro" id="IPR015899">
    <property type="entry name" value="UDP-GalPyranose_mutase_C"/>
</dbReference>
<organism evidence="7 8">
    <name type="scientific">Eisenbergiella tayi</name>
    <dbReference type="NCBI Taxonomy" id="1432052"/>
    <lineage>
        <taxon>Bacteria</taxon>
        <taxon>Bacillati</taxon>
        <taxon>Bacillota</taxon>
        <taxon>Clostridia</taxon>
        <taxon>Lachnospirales</taxon>
        <taxon>Lachnospiraceae</taxon>
        <taxon>Eisenbergiella</taxon>
    </lineage>
</organism>
<dbReference type="GO" id="GO:0050660">
    <property type="term" value="F:flavin adenine dinucleotide binding"/>
    <property type="evidence" value="ECO:0007669"/>
    <property type="project" value="TreeGrafter"/>
</dbReference>
<dbReference type="GeneID" id="93304247"/>
<comment type="cofactor">
    <cofactor evidence="1">
        <name>FAD</name>
        <dbReference type="ChEBI" id="CHEBI:57692"/>
    </cofactor>
</comment>
<sequence length="365" mass="43126">MKFKYVVVGAGLAGITIADRIATQRHEKVLMIEKRPQIGGNVYDEYNEAGILVQMYGPHTFHTNDKEVFDYICQYTKWHEYQHRVMSYVNGNFVPMPISLETINQLYNMNLSEDEMDAFIESRKKKIDEIKTSEDVVLSQGGQDIYEKFFKYFTIKQWGVSPAELDKSVISRIPFRKNRDTRYFTDKYQGNPQGGFAQMCRNMVNHPEIKIMLNTDYKEVIDSIEYEKLIYTGPLDYYFDNELGKLKWRSIKFIFETHDCESYQPVASTRWPMDYDYTRITEFKKLTGQKSDKTTILKEIPCDGEEPFYTFPTAEWKALAQQYRDKAAQEKNVIFLGRLAEYKYYDMDDVIRRALDVFKEIEQGR</sequence>
<proteinExistence type="inferred from homology"/>
<comment type="similarity">
    <text evidence="2">Belongs to the UDP-galactopyranose/dTDP-fucopyranose mutase family.</text>
</comment>
<dbReference type="Pfam" id="PF13450">
    <property type="entry name" value="NAD_binding_8"/>
    <property type="match status" value="1"/>
</dbReference>
<dbReference type="GO" id="GO:0008767">
    <property type="term" value="F:UDP-galactopyranose mutase activity"/>
    <property type="evidence" value="ECO:0007669"/>
    <property type="project" value="UniProtKB-EC"/>
</dbReference>
<evidence type="ECO:0000313" key="7">
    <source>
        <dbReference type="EMBL" id="ODM02244.1"/>
    </source>
</evidence>
<keyword evidence="5 7" id="KW-0413">Isomerase</keyword>
<evidence type="ECO:0000313" key="8">
    <source>
        <dbReference type="Proteomes" id="UP000095003"/>
    </source>
</evidence>
<dbReference type="PANTHER" id="PTHR21197:SF0">
    <property type="entry name" value="UDP-GALACTOPYRANOSE MUTASE"/>
    <property type="match status" value="1"/>
</dbReference>
<dbReference type="GO" id="GO:0005829">
    <property type="term" value="C:cytosol"/>
    <property type="evidence" value="ECO:0007669"/>
    <property type="project" value="TreeGrafter"/>
</dbReference>
<protein>
    <submittedName>
        <fullName evidence="7">UDP-galactopyranose mutase</fullName>
        <ecNumber evidence="7">5.4.99.9</ecNumber>
    </submittedName>
</protein>
<dbReference type="SUPFAM" id="SSF54373">
    <property type="entry name" value="FAD-linked reductases, C-terminal domain"/>
    <property type="match status" value="1"/>
</dbReference>
<evidence type="ECO:0000256" key="3">
    <source>
        <dbReference type="ARBA" id="ARBA00022630"/>
    </source>
</evidence>
<gene>
    <name evidence="7" type="primary">glf_2</name>
    <name evidence="7" type="ORF">BEH84_06387</name>
</gene>
<evidence type="ECO:0000256" key="4">
    <source>
        <dbReference type="ARBA" id="ARBA00022827"/>
    </source>
</evidence>
<dbReference type="Pfam" id="PF03275">
    <property type="entry name" value="GLF"/>
    <property type="match status" value="1"/>
</dbReference>
<dbReference type="RefSeq" id="WP_069159563.1">
    <property type="nucleotide sequence ID" value="NZ_DBGDOY010000039.1"/>
</dbReference>
<evidence type="ECO:0000259" key="6">
    <source>
        <dbReference type="Pfam" id="PF03275"/>
    </source>
</evidence>
<dbReference type="PATRIC" id="fig|1432052.3.peg.7048"/>
<comment type="caution">
    <text evidence="7">The sequence shown here is derived from an EMBL/GenBank/DDBJ whole genome shotgun (WGS) entry which is preliminary data.</text>
</comment>
<evidence type="ECO:0000256" key="2">
    <source>
        <dbReference type="ARBA" id="ARBA00009321"/>
    </source>
</evidence>
<accession>A0A1E3A0H2</accession>
<feature type="domain" description="UDP-galactopyranose mutase C-terminal" evidence="6">
    <location>
        <begin position="148"/>
        <end position="344"/>
    </location>
</feature>
<dbReference type="EC" id="5.4.99.9" evidence="7"/>
<dbReference type="Proteomes" id="UP000095003">
    <property type="component" value="Unassembled WGS sequence"/>
</dbReference>
<dbReference type="PANTHER" id="PTHR21197">
    <property type="entry name" value="UDP-GALACTOPYRANOSE MUTASE"/>
    <property type="match status" value="1"/>
</dbReference>
<dbReference type="SUPFAM" id="SSF51971">
    <property type="entry name" value="Nucleotide-binding domain"/>
    <property type="match status" value="1"/>
</dbReference>
<dbReference type="NCBIfam" id="TIGR00031">
    <property type="entry name" value="UDP-GALP_mutase"/>
    <property type="match status" value="1"/>
</dbReference>
<name>A0A1E3A0H2_9FIRM</name>
<dbReference type="Gene3D" id="3.40.50.720">
    <property type="entry name" value="NAD(P)-binding Rossmann-like Domain"/>
    <property type="match status" value="3"/>
</dbReference>